<sequence length="116" mass="13235">MCICLQEIQESLQCHLCGKYGSLKKHSRHNLVLNIVASAAGEGQELELSLRKTAFVKQSVMLKRQKPRQAEDRKWEVFMDKPLPENIVVSALQPDLVLVNDSQRHMVLGELTVPWE</sequence>
<dbReference type="RefSeq" id="XP_029643260.1">
    <property type="nucleotide sequence ID" value="XM_029787400.1"/>
</dbReference>
<accession>A0A6P7SYM4</accession>
<gene>
    <name evidence="2" type="primary">LOC115217650</name>
</gene>
<keyword evidence="1" id="KW-1185">Reference proteome</keyword>
<organism evidence="1 2">
    <name type="scientific">Octopus sinensis</name>
    <name type="common">East Asian common octopus</name>
    <dbReference type="NCBI Taxonomy" id="2607531"/>
    <lineage>
        <taxon>Eukaryota</taxon>
        <taxon>Metazoa</taxon>
        <taxon>Spiralia</taxon>
        <taxon>Lophotrochozoa</taxon>
        <taxon>Mollusca</taxon>
        <taxon>Cephalopoda</taxon>
        <taxon>Coleoidea</taxon>
        <taxon>Octopodiformes</taxon>
        <taxon>Octopoda</taxon>
        <taxon>Incirrata</taxon>
        <taxon>Octopodidae</taxon>
        <taxon>Octopus</taxon>
    </lineage>
</organism>
<dbReference type="Proteomes" id="UP000515154">
    <property type="component" value="Linkage group LG11"/>
</dbReference>
<protein>
    <submittedName>
        <fullName evidence="2">Uncharacterized protein LOC115217650</fullName>
    </submittedName>
</protein>
<evidence type="ECO:0000313" key="1">
    <source>
        <dbReference type="Proteomes" id="UP000515154"/>
    </source>
</evidence>
<dbReference type="AlphaFoldDB" id="A0A6P7SYM4"/>
<dbReference type="KEGG" id="osn:115217650"/>
<proteinExistence type="predicted"/>
<evidence type="ECO:0000313" key="2">
    <source>
        <dbReference type="RefSeq" id="XP_029643260.1"/>
    </source>
</evidence>
<name>A0A6P7SYM4_9MOLL</name>
<reference evidence="2" key="1">
    <citation type="submission" date="2025-08" db="UniProtKB">
        <authorList>
            <consortium name="RefSeq"/>
        </authorList>
    </citation>
    <scope>IDENTIFICATION</scope>
</reference>